<keyword evidence="1" id="KW-0238">DNA-binding</keyword>
<proteinExistence type="predicted"/>
<reference evidence="3 4" key="1">
    <citation type="submission" date="2018-07" db="EMBL/GenBank/DDBJ databases">
        <title>Genome sequences of six Lactobacillus spp. isolated from bumble bee guts.</title>
        <authorList>
            <person name="Motta E.V.S."/>
            <person name="Moran N.A."/>
        </authorList>
    </citation>
    <scope>NUCLEOTIDE SEQUENCE [LARGE SCALE GENOMIC DNA]</scope>
    <source>
        <strain evidence="3 4">OCC3</strain>
    </source>
</reference>
<dbReference type="CDD" id="cd00093">
    <property type="entry name" value="HTH_XRE"/>
    <property type="match status" value="1"/>
</dbReference>
<sequence length="82" mass="9315">MCVSNYKVPNNVKHTIKDLRVRAGLSQWEAAEALNISRTTLQTWEKDATKLSIRDISIIAALYKIPTDYIFFGPNNAFSVKK</sequence>
<dbReference type="AlphaFoldDB" id="A0A396SQF0"/>
<evidence type="ECO:0000256" key="1">
    <source>
        <dbReference type="ARBA" id="ARBA00023125"/>
    </source>
</evidence>
<dbReference type="PANTHER" id="PTHR46558:SF4">
    <property type="entry name" value="DNA-BIDING PHAGE PROTEIN"/>
    <property type="match status" value="1"/>
</dbReference>
<dbReference type="InterPro" id="IPR001387">
    <property type="entry name" value="Cro/C1-type_HTH"/>
</dbReference>
<gene>
    <name evidence="3" type="ORF">DS835_06995</name>
</gene>
<organism evidence="3 4">
    <name type="scientific">Lactobacillus bombicola</name>
    <dbReference type="NCBI Taxonomy" id="1505723"/>
    <lineage>
        <taxon>Bacteria</taxon>
        <taxon>Bacillati</taxon>
        <taxon>Bacillota</taxon>
        <taxon>Bacilli</taxon>
        <taxon>Lactobacillales</taxon>
        <taxon>Lactobacillaceae</taxon>
        <taxon>Lactobacillus</taxon>
    </lineage>
</organism>
<protein>
    <submittedName>
        <fullName evidence="3">XRE family transcriptional regulator</fullName>
    </submittedName>
</protein>
<name>A0A396SQF0_9LACO</name>
<dbReference type="Gene3D" id="1.10.260.40">
    <property type="entry name" value="lambda repressor-like DNA-binding domains"/>
    <property type="match status" value="1"/>
</dbReference>
<comment type="caution">
    <text evidence="3">The sequence shown here is derived from an EMBL/GenBank/DDBJ whole genome shotgun (WGS) entry which is preliminary data.</text>
</comment>
<evidence type="ECO:0000313" key="4">
    <source>
        <dbReference type="Proteomes" id="UP000265862"/>
    </source>
</evidence>
<accession>A0A396SQF0</accession>
<dbReference type="PANTHER" id="PTHR46558">
    <property type="entry name" value="TRACRIPTIONAL REGULATORY PROTEIN-RELATED-RELATED"/>
    <property type="match status" value="1"/>
</dbReference>
<dbReference type="SMART" id="SM00530">
    <property type="entry name" value="HTH_XRE"/>
    <property type="match status" value="1"/>
</dbReference>
<dbReference type="GO" id="GO:0003677">
    <property type="term" value="F:DNA binding"/>
    <property type="evidence" value="ECO:0007669"/>
    <property type="project" value="UniProtKB-KW"/>
</dbReference>
<dbReference type="EMBL" id="QOCV01000011">
    <property type="protein sequence ID" value="RHW53684.1"/>
    <property type="molecule type" value="Genomic_DNA"/>
</dbReference>
<evidence type="ECO:0000259" key="2">
    <source>
        <dbReference type="PROSITE" id="PS50943"/>
    </source>
</evidence>
<dbReference type="Proteomes" id="UP000265862">
    <property type="component" value="Unassembled WGS sequence"/>
</dbReference>
<dbReference type="SUPFAM" id="SSF47413">
    <property type="entry name" value="lambda repressor-like DNA-binding domains"/>
    <property type="match status" value="1"/>
</dbReference>
<feature type="domain" description="HTH cro/C1-type" evidence="2">
    <location>
        <begin position="16"/>
        <end position="70"/>
    </location>
</feature>
<dbReference type="InterPro" id="IPR010982">
    <property type="entry name" value="Lambda_DNA-bd_dom_sf"/>
</dbReference>
<dbReference type="Pfam" id="PF01381">
    <property type="entry name" value="HTH_3"/>
    <property type="match status" value="1"/>
</dbReference>
<dbReference type="PROSITE" id="PS50943">
    <property type="entry name" value="HTH_CROC1"/>
    <property type="match status" value="1"/>
</dbReference>
<evidence type="ECO:0000313" key="3">
    <source>
        <dbReference type="EMBL" id="RHW53684.1"/>
    </source>
</evidence>